<sequence>MHSCFSCDNARFGQPVEQSTCPLSILVYSFQPCPRSSLEPYKSGPAKPFWAVTAVFTSIRFAVLDCGQWSIQVIQVVAVKHAGLLRPNAAKSSLPAAVAMNKWTETNVKSRVATKLSLRSANDGRASSSTIAVFSAPNPWVHDAVQVFFREFVREPDQFESTWGSFYSLPAAYGREDLPYLTSAVEACAISYLAVSSGKTDLDDLASEAYSNTIALFTPIVQEPKKAASDASLACMMLLSLYETISGTKPATELFHAHQRGQAAAIHLRTRDLEAENVSTWSDKSILSQTNRQLLWRDIGYRTVPNFGSSLWPENTYRSWLDEAVARITSQVATACGHVRELQTAFLHGIGQALTTRLIRCTDEALLVYSAIGTCVDAAPETWKPQIGSHNEESAFCKATPDSLSNLESRLANFSLHSRNLGSSDKDTHTRPYRPRVDMYPSRAIMNLWNMMRGVQLHLIRAMTDLRSMTAGNTSSALPSFDDLQQKLSETVHHICGSIPYALGDITTSNFVSGPSADLPALLWVLHKVCCIPGLRPEIRYWAVETFRRIGTERHIRQGLNLAVLYSQERPCLAT</sequence>
<keyword evidence="2" id="KW-1185">Reference proteome</keyword>
<comment type="caution">
    <text evidence="1">The sequence shown here is derived from an EMBL/GenBank/DDBJ whole genome shotgun (WGS) entry which is preliminary data.</text>
</comment>
<protein>
    <recommendedName>
        <fullName evidence="3">Transcription factor domain-containing protein</fullName>
    </recommendedName>
</protein>
<dbReference type="OrthoDB" id="4491390at2759"/>
<name>A0A8H6VLR7_9PEZI</name>
<evidence type="ECO:0000313" key="1">
    <source>
        <dbReference type="EMBL" id="KAF7196420.1"/>
    </source>
</evidence>
<dbReference type="InterPro" id="IPR053175">
    <property type="entry name" value="DHMBA_Reg_Transcription_Factor"/>
</dbReference>
<accession>A0A8H6VLR7</accession>
<dbReference type="EMBL" id="JABCIY010000025">
    <property type="protein sequence ID" value="KAF7196420.1"/>
    <property type="molecule type" value="Genomic_DNA"/>
</dbReference>
<evidence type="ECO:0008006" key="3">
    <source>
        <dbReference type="Google" id="ProtNLM"/>
    </source>
</evidence>
<gene>
    <name evidence="1" type="ORF">HII31_02148</name>
</gene>
<proteinExistence type="predicted"/>
<dbReference type="Proteomes" id="UP000660729">
    <property type="component" value="Unassembled WGS sequence"/>
</dbReference>
<dbReference type="AlphaFoldDB" id="A0A8H6VLR7"/>
<reference evidence="1" key="1">
    <citation type="submission" date="2020-04" db="EMBL/GenBank/DDBJ databases">
        <title>Draft genome resource of the tomato pathogen Pseudocercospora fuligena.</title>
        <authorList>
            <person name="Zaccaron A."/>
        </authorList>
    </citation>
    <scope>NUCLEOTIDE SEQUENCE</scope>
    <source>
        <strain evidence="1">PF001</strain>
    </source>
</reference>
<dbReference type="PANTHER" id="PTHR38791">
    <property type="entry name" value="ZN(II)2CYS6 TRANSCRIPTION FACTOR (EUROFUNG)-RELATED-RELATED"/>
    <property type="match status" value="1"/>
</dbReference>
<organism evidence="1 2">
    <name type="scientific">Pseudocercospora fuligena</name>
    <dbReference type="NCBI Taxonomy" id="685502"/>
    <lineage>
        <taxon>Eukaryota</taxon>
        <taxon>Fungi</taxon>
        <taxon>Dikarya</taxon>
        <taxon>Ascomycota</taxon>
        <taxon>Pezizomycotina</taxon>
        <taxon>Dothideomycetes</taxon>
        <taxon>Dothideomycetidae</taxon>
        <taxon>Mycosphaerellales</taxon>
        <taxon>Mycosphaerellaceae</taxon>
        <taxon>Pseudocercospora</taxon>
    </lineage>
</organism>
<evidence type="ECO:0000313" key="2">
    <source>
        <dbReference type="Proteomes" id="UP000660729"/>
    </source>
</evidence>